<accession>A0ACC7NZ30</accession>
<dbReference type="EMBL" id="JBJURJ010000008">
    <property type="protein sequence ID" value="MFM9329320.1"/>
    <property type="molecule type" value="Genomic_DNA"/>
</dbReference>
<comment type="caution">
    <text evidence="1">The sequence shown here is derived from an EMBL/GenBank/DDBJ whole genome shotgun (WGS) entry which is preliminary data.</text>
</comment>
<protein>
    <submittedName>
        <fullName evidence="1">DUF2569 domain-containing protein</fullName>
    </submittedName>
</protein>
<dbReference type="Proteomes" id="UP001631969">
    <property type="component" value="Unassembled WGS sequence"/>
</dbReference>
<gene>
    <name evidence="1" type="ORF">ACI1P1_13580</name>
</gene>
<organism evidence="1 2">
    <name type="scientific">Paenibacillus mesotrionivorans</name>
    <dbReference type="NCBI Taxonomy" id="3160968"/>
    <lineage>
        <taxon>Bacteria</taxon>
        <taxon>Bacillati</taxon>
        <taxon>Bacillota</taxon>
        <taxon>Bacilli</taxon>
        <taxon>Bacillales</taxon>
        <taxon>Paenibacillaceae</taxon>
        <taxon>Paenibacillus</taxon>
    </lineage>
</organism>
<evidence type="ECO:0000313" key="1">
    <source>
        <dbReference type="EMBL" id="MFM9329320.1"/>
    </source>
</evidence>
<sequence length="168" mass="19587">METRLREDQYDLTPLGKSGLGGWLIFIQLGLILTLLLALVNLFSYSIPSFYSETWTALTSKDSLQYHHLWAPTILFEFLMNIGIILFSAYIIVRFYQRKMIVPRLIIVFYSASLLISVFEYILMLQIPDWREIDDGSLAKDIAKGTFTCLIWIPYFLRSVRVKNTFVK</sequence>
<proteinExistence type="predicted"/>
<reference evidence="1" key="1">
    <citation type="submission" date="2024-12" db="EMBL/GenBank/DDBJ databases">
        <authorList>
            <person name="Wu N."/>
        </authorList>
    </citation>
    <scope>NUCLEOTIDE SEQUENCE</scope>
    <source>
        <strain evidence="1">P15</strain>
    </source>
</reference>
<evidence type="ECO:0000313" key="2">
    <source>
        <dbReference type="Proteomes" id="UP001631969"/>
    </source>
</evidence>
<keyword evidence="2" id="KW-1185">Reference proteome</keyword>
<name>A0ACC7NZ30_9BACL</name>